<feature type="region of interest" description="Disordered" evidence="1">
    <location>
        <begin position="148"/>
        <end position="173"/>
    </location>
</feature>
<feature type="compositionally biased region" description="Basic and acidic residues" evidence="1">
    <location>
        <begin position="386"/>
        <end position="398"/>
    </location>
</feature>
<feature type="compositionally biased region" description="Basic and acidic residues" evidence="1">
    <location>
        <begin position="415"/>
        <end position="427"/>
    </location>
</feature>
<feature type="compositionally biased region" description="Basic and acidic residues" evidence="1">
    <location>
        <begin position="350"/>
        <end position="370"/>
    </location>
</feature>
<feature type="region of interest" description="Disordered" evidence="1">
    <location>
        <begin position="276"/>
        <end position="300"/>
    </location>
</feature>
<name>A0AAN7HRD4_9PEZI</name>
<feature type="compositionally biased region" description="Polar residues" evidence="1">
    <location>
        <begin position="334"/>
        <end position="344"/>
    </location>
</feature>
<feature type="region of interest" description="Disordered" evidence="1">
    <location>
        <begin position="792"/>
        <end position="813"/>
    </location>
</feature>
<organism evidence="2 3">
    <name type="scientific">Corynascus novoguineensis</name>
    <dbReference type="NCBI Taxonomy" id="1126955"/>
    <lineage>
        <taxon>Eukaryota</taxon>
        <taxon>Fungi</taxon>
        <taxon>Dikarya</taxon>
        <taxon>Ascomycota</taxon>
        <taxon>Pezizomycotina</taxon>
        <taxon>Sordariomycetes</taxon>
        <taxon>Sordariomycetidae</taxon>
        <taxon>Sordariales</taxon>
        <taxon>Chaetomiaceae</taxon>
        <taxon>Corynascus</taxon>
    </lineage>
</organism>
<reference evidence="2" key="1">
    <citation type="journal article" date="2023" name="Mol. Phylogenet. Evol.">
        <title>Genome-scale phylogeny and comparative genomics of the fungal order Sordariales.</title>
        <authorList>
            <person name="Hensen N."/>
            <person name="Bonometti L."/>
            <person name="Westerberg I."/>
            <person name="Brannstrom I.O."/>
            <person name="Guillou S."/>
            <person name="Cros-Aarteil S."/>
            <person name="Calhoun S."/>
            <person name="Haridas S."/>
            <person name="Kuo A."/>
            <person name="Mondo S."/>
            <person name="Pangilinan J."/>
            <person name="Riley R."/>
            <person name="LaButti K."/>
            <person name="Andreopoulos B."/>
            <person name="Lipzen A."/>
            <person name="Chen C."/>
            <person name="Yan M."/>
            <person name="Daum C."/>
            <person name="Ng V."/>
            <person name="Clum A."/>
            <person name="Steindorff A."/>
            <person name="Ohm R.A."/>
            <person name="Martin F."/>
            <person name="Silar P."/>
            <person name="Natvig D.O."/>
            <person name="Lalanne C."/>
            <person name="Gautier V."/>
            <person name="Ament-Velasquez S.L."/>
            <person name="Kruys A."/>
            <person name="Hutchinson M.I."/>
            <person name="Powell A.J."/>
            <person name="Barry K."/>
            <person name="Miller A.N."/>
            <person name="Grigoriev I.V."/>
            <person name="Debuchy R."/>
            <person name="Gladieux P."/>
            <person name="Hiltunen Thoren M."/>
            <person name="Johannesson H."/>
        </authorList>
    </citation>
    <scope>NUCLEOTIDE SEQUENCE</scope>
    <source>
        <strain evidence="2">CBS 359.72</strain>
    </source>
</reference>
<gene>
    <name evidence="2" type="ORF">C7999DRAFT_40484</name>
</gene>
<dbReference type="Proteomes" id="UP001303647">
    <property type="component" value="Unassembled WGS sequence"/>
</dbReference>
<feature type="region of interest" description="Disordered" evidence="1">
    <location>
        <begin position="333"/>
        <end position="468"/>
    </location>
</feature>
<feature type="compositionally biased region" description="Basic and acidic residues" evidence="1">
    <location>
        <begin position="447"/>
        <end position="459"/>
    </location>
</feature>
<reference evidence="2" key="2">
    <citation type="submission" date="2023-05" db="EMBL/GenBank/DDBJ databases">
        <authorList>
            <consortium name="Lawrence Berkeley National Laboratory"/>
            <person name="Steindorff A."/>
            <person name="Hensen N."/>
            <person name="Bonometti L."/>
            <person name="Westerberg I."/>
            <person name="Brannstrom I.O."/>
            <person name="Guillou S."/>
            <person name="Cros-Aarteil S."/>
            <person name="Calhoun S."/>
            <person name="Haridas S."/>
            <person name="Kuo A."/>
            <person name="Mondo S."/>
            <person name="Pangilinan J."/>
            <person name="Riley R."/>
            <person name="Labutti K."/>
            <person name="Andreopoulos B."/>
            <person name="Lipzen A."/>
            <person name="Chen C."/>
            <person name="Yanf M."/>
            <person name="Daum C."/>
            <person name="Ng V."/>
            <person name="Clum A."/>
            <person name="Ohm R."/>
            <person name="Martin F."/>
            <person name="Silar P."/>
            <person name="Natvig D."/>
            <person name="Lalanne C."/>
            <person name="Gautier V."/>
            <person name="Ament-Velasquez S.L."/>
            <person name="Kruys A."/>
            <person name="Hutchinson M.I."/>
            <person name="Powell A.J."/>
            <person name="Barry K."/>
            <person name="Miller A.N."/>
            <person name="Grigoriev I.V."/>
            <person name="Debuchy R."/>
            <person name="Gladieux P."/>
            <person name="Thoren M.H."/>
            <person name="Johannesson H."/>
        </authorList>
    </citation>
    <scope>NUCLEOTIDE SEQUENCE</scope>
    <source>
        <strain evidence="2">CBS 359.72</strain>
    </source>
</reference>
<evidence type="ECO:0000256" key="1">
    <source>
        <dbReference type="SAM" id="MobiDB-lite"/>
    </source>
</evidence>
<feature type="region of interest" description="Disordered" evidence="1">
    <location>
        <begin position="651"/>
        <end position="671"/>
    </location>
</feature>
<comment type="caution">
    <text evidence="2">The sequence shown here is derived from an EMBL/GenBank/DDBJ whole genome shotgun (WGS) entry which is preliminary data.</text>
</comment>
<dbReference type="AlphaFoldDB" id="A0AAN7HRD4"/>
<feature type="compositionally biased region" description="Polar residues" evidence="1">
    <location>
        <begin position="893"/>
        <end position="903"/>
    </location>
</feature>
<keyword evidence="3" id="KW-1185">Reference proteome</keyword>
<feature type="region of interest" description="Disordered" evidence="1">
    <location>
        <begin position="703"/>
        <end position="745"/>
    </location>
</feature>
<evidence type="ECO:0000313" key="2">
    <source>
        <dbReference type="EMBL" id="KAK4248344.1"/>
    </source>
</evidence>
<sequence length="967" mass="107180">MSLSITSTVARRGRHLNINRFAALGSLGSGSVPQNHRQQTRGSKFNRLPSHLEPYIRSDVYTRHYSHGYKYCENLYRRRTWDKNSLAEDAKSTLKRVIHNWFPERRGRLAAGRCLNTDAASRKTPDNPNGVRPGQNIEDAERAPLEHLLFGDEKGQPSKRTGRSNQGKANLDYDIDPITNRKILKNKADTTYAAVGRGVDIPVKTSNAKAQKSPFVNHYGTPHRTLLDTLNLEHKEVRWHRNDSIGSATSMAASWSRRPDAPEYPDLHRYTAVRAHEPDGKYKAESAAPPEPKDLDEYGPVRAHEPDGKYKIEPEATVEPQELKKYGFVHSRQAEAQANDQPELSVNAEELEKYGAVRSQEPDGKYKFEPESSVDSEELSRYGAVRSHEPDGKYKLESQESAVDSEELARYGAVRSHEPDGKYKLETQESAESSVDPEELAKYGAVRSHEPDGKYKLESEPGPTVDPEELAKYGAVRSHEPDGKYKYAAEYTETPDEAELAAYRKPVLAHEPDGLYAANYVQEEYGAEELAKYRQPFFSHEPDGKYAASYVEPSQDVAELSKYKPFRSHEPDGKYAANYVVEQPDPSELSTYGAFRSHEPDGMYALRNAVPIPPVETQRYQAFRSHEPDGKYAAEVQAAKEAQDLANHEAFTYEDAETRPMPQQSQPKELRKYQAVRWNEPDGKHQETVTTGQTLLEYDLNGEAAKQEQTPFRKKVEELMTRAAAESDASDAENGRNQNTRVLTGNFVRDFPEEFSKSWAADTALASSSPSCLSPDQESSEDNVQPALDRYNSRDKADDSSAPSNPNPPSPNHYKILVYDPTKQCIETAETTSTVPDSAAPLTPAEILLRISNPAKFFPHFAPLQAQGFEIVSGSGDVLIFRKVRGGIPTAETGASSASSVTAMSPAVGEKERTSSTAGPVGKKGKRSLPKKVAVGAVCLAGSAYSVGVVSEYFKNGGVDGKGPKGF</sequence>
<proteinExistence type="predicted"/>
<dbReference type="EMBL" id="MU857639">
    <property type="protein sequence ID" value="KAK4248344.1"/>
    <property type="molecule type" value="Genomic_DNA"/>
</dbReference>
<feature type="region of interest" description="Disordered" evidence="1">
    <location>
        <begin position="891"/>
        <end position="927"/>
    </location>
</feature>
<protein>
    <submittedName>
        <fullName evidence="2">Uncharacterized protein</fullName>
    </submittedName>
</protein>
<accession>A0AAN7HRD4</accession>
<evidence type="ECO:0000313" key="3">
    <source>
        <dbReference type="Proteomes" id="UP001303647"/>
    </source>
</evidence>